<proteinExistence type="predicted"/>
<evidence type="ECO:0000256" key="1">
    <source>
        <dbReference type="ARBA" id="ARBA00023015"/>
    </source>
</evidence>
<keyword evidence="1" id="KW-0805">Transcription regulation</keyword>
<evidence type="ECO:0000313" key="5">
    <source>
        <dbReference type="Proteomes" id="UP000549394"/>
    </source>
</evidence>
<accession>A0A7I8W0Q0</accession>
<keyword evidence="2" id="KW-0804">Transcription</keyword>
<name>A0A7I8W0Q0_9ANNE</name>
<evidence type="ECO:0000256" key="3">
    <source>
        <dbReference type="ARBA" id="ARBA00023170"/>
    </source>
</evidence>
<keyword evidence="5" id="KW-1185">Reference proteome</keyword>
<evidence type="ECO:0000256" key="2">
    <source>
        <dbReference type="ARBA" id="ARBA00023163"/>
    </source>
</evidence>
<dbReference type="EMBL" id="CAJFCJ010000015">
    <property type="protein sequence ID" value="CAD5121727.1"/>
    <property type="molecule type" value="Genomic_DNA"/>
</dbReference>
<dbReference type="InterPro" id="IPR035500">
    <property type="entry name" value="NHR-like_dom_sf"/>
</dbReference>
<keyword evidence="3" id="KW-0675">Receptor</keyword>
<reference evidence="4 5" key="1">
    <citation type="submission" date="2020-08" db="EMBL/GenBank/DDBJ databases">
        <authorList>
            <person name="Hejnol A."/>
        </authorList>
    </citation>
    <scope>NUCLEOTIDE SEQUENCE [LARGE SCALE GENOMIC DNA]</scope>
</reference>
<dbReference type="Gene3D" id="1.10.565.10">
    <property type="entry name" value="Retinoid X Receptor"/>
    <property type="match status" value="1"/>
</dbReference>
<comment type="caution">
    <text evidence="4">The sequence shown here is derived from an EMBL/GenBank/DDBJ whole genome shotgun (WGS) entry which is preliminary data.</text>
</comment>
<evidence type="ECO:0000313" key="4">
    <source>
        <dbReference type="EMBL" id="CAD5121727.1"/>
    </source>
</evidence>
<dbReference type="AlphaFoldDB" id="A0A7I8W0Q0"/>
<organism evidence="4 5">
    <name type="scientific">Dimorphilus gyrociliatus</name>
    <dbReference type="NCBI Taxonomy" id="2664684"/>
    <lineage>
        <taxon>Eukaryota</taxon>
        <taxon>Metazoa</taxon>
        <taxon>Spiralia</taxon>
        <taxon>Lophotrochozoa</taxon>
        <taxon>Annelida</taxon>
        <taxon>Polychaeta</taxon>
        <taxon>Polychaeta incertae sedis</taxon>
        <taxon>Dinophilidae</taxon>
        <taxon>Dimorphilus</taxon>
    </lineage>
</organism>
<protein>
    <submittedName>
        <fullName evidence="4">Uncharacterized protein</fullName>
    </submittedName>
</protein>
<dbReference type="Proteomes" id="UP000549394">
    <property type="component" value="Unassembled WGS sequence"/>
</dbReference>
<sequence>MSRYRTRYGRYTRIKHNEIVKLNIVGNSNKLNDRGCLYSPFLKADDILSICMNAFSPLLVLSSVTSFSIQIDASAAEMPQDNFVSLEEFVNVWEVTGVELDCRAQIFKASENYFFHYIQLFANCLNNLPGIDKLSEREKITRFVPGVTLIYLFLHLNILKDWFDKKYNVHLCDTNITVNTELIESVSTVITFEKLKQFAKDFEEINFTREEIVLICSLNFFKSRKSPILAYYYKKILVELSNYLENKYNKSSILRWQQLLSFFVRSAEFQRAIVKEYQKYGEYLSKTVKNPVFKSMYRLGDYEENIASIEKLKLF</sequence>
<dbReference type="SUPFAM" id="SSF48508">
    <property type="entry name" value="Nuclear receptor ligand-binding domain"/>
    <property type="match status" value="1"/>
</dbReference>
<gene>
    <name evidence="4" type="ORF">DGYR_LOCUS9640</name>
</gene>